<dbReference type="Pfam" id="PF13657">
    <property type="entry name" value="Couple_hipA"/>
    <property type="match status" value="1"/>
</dbReference>
<dbReference type="RefSeq" id="WP_237758085.1">
    <property type="nucleotide sequence ID" value="NZ_LCUA01000001.1"/>
</dbReference>
<name>A0A0W0WY13_9GAMM</name>
<organism evidence="2 3">
    <name type="scientific">Legionella oakridgensis</name>
    <dbReference type="NCBI Taxonomy" id="29423"/>
    <lineage>
        <taxon>Bacteria</taxon>
        <taxon>Pseudomonadati</taxon>
        <taxon>Pseudomonadota</taxon>
        <taxon>Gammaproteobacteria</taxon>
        <taxon>Legionellales</taxon>
        <taxon>Legionellaceae</taxon>
        <taxon>Legionella</taxon>
    </lineage>
</organism>
<comment type="caution">
    <text evidence="2">The sequence shown here is derived from an EMBL/GenBank/DDBJ whole genome shotgun (WGS) entry which is preliminary data.</text>
</comment>
<feature type="domain" description="HipA N-terminal subdomain 1" evidence="1">
    <location>
        <begin position="9"/>
        <end position="82"/>
    </location>
</feature>
<proteinExistence type="predicted"/>
<dbReference type="EMBL" id="LNYP01000031">
    <property type="protein sequence ID" value="KTD37108.1"/>
    <property type="molecule type" value="Genomic_DNA"/>
</dbReference>
<accession>A0A0W0WY13</accession>
<gene>
    <name evidence="2" type="primary">hipA_3</name>
    <name evidence="2" type="ORF">Loak_2244</name>
</gene>
<dbReference type="InterPro" id="IPR017508">
    <property type="entry name" value="HipA_N1"/>
</dbReference>
<evidence type="ECO:0000259" key="1">
    <source>
        <dbReference type="Pfam" id="PF13657"/>
    </source>
</evidence>
<sequence length="83" mass="9581">MVKQNQILHLLMNGLLVGELEKTNQGALKFTYHQEWLNREGARPLSLSLPLVAHSYSGDVVYNFFDNLLPDNQQIRARIQARF</sequence>
<protein>
    <submittedName>
        <fullName evidence="2">HipA protein, DNA binding regulator</fullName>
    </submittedName>
</protein>
<reference evidence="2 3" key="1">
    <citation type="submission" date="2015-11" db="EMBL/GenBank/DDBJ databases">
        <title>Genomic analysis of 38 Legionella species identifies large and diverse effector repertoires.</title>
        <authorList>
            <person name="Burstein D."/>
            <person name="Amaro F."/>
            <person name="Zusman T."/>
            <person name="Lifshitz Z."/>
            <person name="Cohen O."/>
            <person name="Gilbert J.A."/>
            <person name="Pupko T."/>
            <person name="Shuman H.A."/>
            <person name="Segal G."/>
        </authorList>
    </citation>
    <scope>NUCLEOTIDE SEQUENCE [LARGE SCALE GENOMIC DNA]</scope>
    <source>
        <strain evidence="2 3">Oak Ridge-10</strain>
    </source>
</reference>
<dbReference type="PATRIC" id="fig|29423.5.peg.2356"/>
<evidence type="ECO:0000313" key="2">
    <source>
        <dbReference type="EMBL" id="KTD37108.1"/>
    </source>
</evidence>
<evidence type="ECO:0000313" key="3">
    <source>
        <dbReference type="Proteomes" id="UP000054858"/>
    </source>
</evidence>
<dbReference type="NCBIfam" id="TIGR03071">
    <property type="entry name" value="couple_hipA"/>
    <property type="match status" value="1"/>
</dbReference>
<dbReference type="AlphaFoldDB" id="A0A0W0WY13"/>
<dbReference type="Proteomes" id="UP000054858">
    <property type="component" value="Unassembled WGS sequence"/>
</dbReference>